<keyword evidence="6" id="KW-1185">Reference proteome</keyword>
<evidence type="ECO:0000313" key="5">
    <source>
        <dbReference type="EMBL" id="RKU44982.1"/>
    </source>
</evidence>
<dbReference type="GO" id="GO:0006260">
    <property type="term" value="P:DNA replication"/>
    <property type="evidence" value="ECO:0007669"/>
    <property type="project" value="InterPro"/>
</dbReference>
<gene>
    <name evidence="5" type="ORF">DL546_007393</name>
</gene>
<comment type="similarity">
    <text evidence="2">Belongs to the replication factor A protein 3 family.</text>
</comment>
<evidence type="ECO:0000256" key="2">
    <source>
        <dbReference type="ARBA" id="ARBA00009761"/>
    </source>
</evidence>
<feature type="region of interest" description="Disordered" evidence="4">
    <location>
        <begin position="66"/>
        <end position="115"/>
    </location>
</feature>
<comment type="caution">
    <text evidence="5">The sequence shown here is derived from an EMBL/GenBank/DDBJ whole genome shotgun (WGS) entry which is preliminary data.</text>
</comment>
<accession>A0A420YAS9</accession>
<dbReference type="OrthoDB" id="188186at2759"/>
<comment type="subcellular location">
    <subcellularLocation>
        <location evidence="1">Nucleus</location>
    </subcellularLocation>
</comment>
<dbReference type="STRING" id="177199.A0A420YAS9"/>
<dbReference type="InterPro" id="IPR013970">
    <property type="entry name" value="Rfa2"/>
</dbReference>
<protein>
    <submittedName>
        <fullName evidence="5">Uncharacterized protein</fullName>
    </submittedName>
</protein>
<sequence length="255" mass="28127">MEATSTPRVSSPYLDSYVGRNVMIVGKVVQLRGDQAIIDADGNITAHLNRYQYLYQPAPSPLPLALSQEPPSQQFRPRYTPEPPSSLWGTTQSTEEPGTWADLESGHKERANSIVSTTTTTTKYLDRLDASLDDNAAEGTILAGVRDLTIGGSRDELAGNSGTDPWKQEYHPTRVNEAGPRGLQESSKIADDGSNVWETANWFKNRDTVVDESMLAVLNGIKQSGGIRMCMDRAGRWRIAWGQLQDGTRSRNARF</sequence>
<dbReference type="Proteomes" id="UP000275385">
    <property type="component" value="Unassembled WGS sequence"/>
</dbReference>
<dbReference type="InterPro" id="IPR012340">
    <property type="entry name" value="NA-bd_OB-fold"/>
</dbReference>
<proteinExistence type="inferred from homology"/>
<evidence type="ECO:0000256" key="4">
    <source>
        <dbReference type="SAM" id="MobiDB-lite"/>
    </source>
</evidence>
<organism evidence="5 6">
    <name type="scientific">Coniochaeta pulveracea</name>
    <dbReference type="NCBI Taxonomy" id="177199"/>
    <lineage>
        <taxon>Eukaryota</taxon>
        <taxon>Fungi</taxon>
        <taxon>Dikarya</taxon>
        <taxon>Ascomycota</taxon>
        <taxon>Pezizomycotina</taxon>
        <taxon>Sordariomycetes</taxon>
        <taxon>Sordariomycetidae</taxon>
        <taxon>Coniochaetales</taxon>
        <taxon>Coniochaetaceae</taxon>
        <taxon>Coniochaeta</taxon>
    </lineage>
</organism>
<name>A0A420YAS9_9PEZI</name>
<dbReference type="Pfam" id="PF08661">
    <property type="entry name" value="Rep_fac-A_3"/>
    <property type="match status" value="1"/>
</dbReference>
<dbReference type="GO" id="GO:0006310">
    <property type="term" value="P:DNA recombination"/>
    <property type="evidence" value="ECO:0007669"/>
    <property type="project" value="InterPro"/>
</dbReference>
<dbReference type="GO" id="GO:0006281">
    <property type="term" value="P:DNA repair"/>
    <property type="evidence" value="ECO:0007669"/>
    <property type="project" value="InterPro"/>
</dbReference>
<evidence type="ECO:0000313" key="6">
    <source>
        <dbReference type="Proteomes" id="UP000275385"/>
    </source>
</evidence>
<dbReference type="AlphaFoldDB" id="A0A420YAS9"/>
<reference evidence="5 6" key="1">
    <citation type="submission" date="2018-08" db="EMBL/GenBank/DDBJ databases">
        <title>Draft genome of the lignicolous fungus Coniochaeta pulveracea.</title>
        <authorList>
            <person name="Borstlap C.J."/>
            <person name="De Witt R.N."/>
            <person name="Botha A."/>
            <person name="Volschenk H."/>
        </authorList>
    </citation>
    <scope>NUCLEOTIDE SEQUENCE [LARGE SCALE GENOMIC DNA]</scope>
    <source>
        <strain evidence="5 6">CAB683</strain>
    </source>
</reference>
<keyword evidence="3" id="KW-0539">Nucleus</keyword>
<evidence type="ECO:0000256" key="1">
    <source>
        <dbReference type="ARBA" id="ARBA00004123"/>
    </source>
</evidence>
<feature type="compositionally biased region" description="Polar residues" evidence="4">
    <location>
        <begin position="87"/>
        <end position="96"/>
    </location>
</feature>
<dbReference type="GO" id="GO:0031981">
    <property type="term" value="C:nuclear lumen"/>
    <property type="evidence" value="ECO:0007669"/>
    <property type="project" value="UniProtKB-ARBA"/>
</dbReference>
<dbReference type="Gene3D" id="2.40.50.140">
    <property type="entry name" value="Nucleic acid-binding proteins"/>
    <property type="match status" value="1"/>
</dbReference>
<dbReference type="GO" id="GO:0003677">
    <property type="term" value="F:DNA binding"/>
    <property type="evidence" value="ECO:0007669"/>
    <property type="project" value="InterPro"/>
</dbReference>
<dbReference type="EMBL" id="QVQW01000025">
    <property type="protein sequence ID" value="RKU44982.1"/>
    <property type="molecule type" value="Genomic_DNA"/>
</dbReference>
<feature type="region of interest" description="Disordered" evidence="4">
    <location>
        <begin position="159"/>
        <end position="188"/>
    </location>
</feature>
<evidence type="ECO:0000256" key="3">
    <source>
        <dbReference type="ARBA" id="ARBA00023242"/>
    </source>
</evidence>